<reference evidence="5 6" key="1">
    <citation type="submission" date="2019-01" db="EMBL/GenBank/DDBJ databases">
        <title>Draft Genome Sequences of Helcococcus ovis Strains Isolated from the Uterus and Vagina of Dairy Cows with Metritis.</title>
        <authorList>
            <person name="Cunha F."/>
            <person name="Jeon S.J."/>
            <person name="Kutzer P."/>
            <person name="Galvao K.N."/>
        </authorList>
    </citation>
    <scope>NUCLEOTIDE SEQUENCE [LARGE SCALE GENOMIC DNA]</scope>
    <source>
        <strain evidence="5 6">KG-37</strain>
    </source>
</reference>
<dbReference type="GO" id="GO:0004731">
    <property type="term" value="F:purine-nucleoside phosphorylase activity"/>
    <property type="evidence" value="ECO:0007669"/>
    <property type="project" value="TreeGrafter"/>
</dbReference>
<dbReference type="GeneID" id="97030331"/>
<dbReference type="InterPro" id="IPR000845">
    <property type="entry name" value="Nucleoside_phosphorylase_d"/>
</dbReference>
<dbReference type="Gene3D" id="3.40.50.1580">
    <property type="entry name" value="Nucleoside phosphorylase domain"/>
    <property type="match status" value="1"/>
</dbReference>
<dbReference type="EMBL" id="SCFR01000018">
    <property type="protein sequence ID" value="TFF65580.1"/>
    <property type="molecule type" value="Genomic_DNA"/>
</dbReference>
<proteinExistence type="predicted"/>
<evidence type="ECO:0000313" key="5">
    <source>
        <dbReference type="EMBL" id="TFF65580.1"/>
    </source>
</evidence>
<dbReference type="InterPro" id="IPR035994">
    <property type="entry name" value="Nucleoside_phosphorylase_sf"/>
</dbReference>
<dbReference type="SUPFAM" id="SSF53167">
    <property type="entry name" value="Purine and uridine phosphorylases"/>
    <property type="match status" value="1"/>
</dbReference>
<dbReference type="RefSeq" id="WP_134711418.1">
    <property type="nucleotide sequence ID" value="NZ_CP119081.1"/>
</dbReference>
<dbReference type="PANTHER" id="PTHR43691">
    <property type="entry name" value="URIDINE PHOSPHORYLASE"/>
    <property type="match status" value="1"/>
</dbReference>
<dbReference type="PANTHER" id="PTHR43691:SF11">
    <property type="entry name" value="FI09636P-RELATED"/>
    <property type="match status" value="1"/>
</dbReference>
<evidence type="ECO:0000259" key="4">
    <source>
        <dbReference type="Pfam" id="PF01048"/>
    </source>
</evidence>
<accession>A0A4R9C310</accession>
<dbReference type="CDD" id="cd09007">
    <property type="entry name" value="NP-I_spr0068"/>
    <property type="match status" value="1"/>
</dbReference>
<dbReference type="GO" id="GO:0005829">
    <property type="term" value="C:cytosol"/>
    <property type="evidence" value="ECO:0007669"/>
    <property type="project" value="TreeGrafter"/>
</dbReference>
<evidence type="ECO:0000256" key="2">
    <source>
        <dbReference type="ARBA" id="ARBA00021980"/>
    </source>
</evidence>
<dbReference type="OrthoDB" id="7945729at2"/>
<feature type="domain" description="Nucleoside phosphorylase" evidence="4">
    <location>
        <begin position="36"/>
        <end position="239"/>
    </location>
</feature>
<dbReference type="Proteomes" id="UP000297454">
    <property type="component" value="Unassembled WGS sequence"/>
</dbReference>
<comment type="caution">
    <text evidence="5">The sequence shown here is derived from an EMBL/GenBank/DDBJ whole genome shotgun (WGS) entry which is preliminary data.</text>
</comment>
<dbReference type="AlphaFoldDB" id="A0A4R9C310"/>
<dbReference type="GO" id="GO:0004850">
    <property type="term" value="F:uridine phosphorylase activity"/>
    <property type="evidence" value="ECO:0007669"/>
    <property type="project" value="UniProtKB-EC"/>
</dbReference>
<keyword evidence="6" id="KW-1185">Reference proteome</keyword>
<dbReference type="GO" id="GO:0006152">
    <property type="term" value="P:purine nucleoside catabolic process"/>
    <property type="evidence" value="ECO:0007669"/>
    <property type="project" value="TreeGrafter"/>
</dbReference>
<evidence type="ECO:0000256" key="3">
    <source>
        <dbReference type="ARBA" id="ARBA00048447"/>
    </source>
</evidence>
<comment type="catalytic activity">
    <reaction evidence="3">
        <text>uridine + phosphate = alpha-D-ribose 1-phosphate + uracil</text>
        <dbReference type="Rhea" id="RHEA:24388"/>
        <dbReference type="ChEBI" id="CHEBI:16704"/>
        <dbReference type="ChEBI" id="CHEBI:17568"/>
        <dbReference type="ChEBI" id="CHEBI:43474"/>
        <dbReference type="ChEBI" id="CHEBI:57720"/>
        <dbReference type="EC" id="2.4.2.3"/>
    </reaction>
</comment>
<protein>
    <recommendedName>
        <fullName evidence="2">Uridine phosphorylase</fullName>
        <ecNumber evidence="1">2.4.2.3</ecNumber>
    </recommendedName>
</protein>
<dbReference type="EC" id="2.4.2.3" evidence="1"/>
<dbReference type="Pfam" id="PF01048">
    <property type="entry name" value="PNP_UDP_1"/>
    <property type="match status" value="1"/>
</dbReference>
<sequence length="255" mass="29032">MTLIKNEIPILEYDDNQSAVIMPNHENLKLELPEKCVFAFLEDEIDKFAEKNRACKVSEFISCTKIYPIYVVKYEGEEICLVQAPMGSASSGQILDWLISYGVKKIISSGTCGVLIDLDENKFIVPIKALRDEGTSYHYINPSRYIEINKVALKAIEKTLIEHGLEYVEVLTWTTDGFYRETPEKVAYRKEEGCAVVEMECSALAAVAQFRNVIWGQILFTADSLADIEKYDARNFGEDSYEYALKLCFDVLKKL</sequence>
<gene>
    <name evidence="5" type="ORF">EQF91_05535</name>
</gene>
<name>A0A4R9C310_9FIRM</name>
<evidence type="ECO:0000256" key="1">
    <source>
        <dbReference type="ARBA" id="ARBA00011888"/>
    </source>
</evidence>
<evidence type="ECO:0000313" key="6">
    <source>
        <dbReference type="Proteomes" id="UP000297454"/>
    </source>
</evidence>
<organism evidence="5 6">
    <name type="scientific">Helcococcus ovis</name>
    <dbReference type="NCBI Taxonomy" id="72026"/>
    <lineage>
        <taxon>Bacteria</taxon>
        <taxon>Bacillati</taxon>
        <taxon>Bacillota</taxon>
        <taxon>Tissierellia</taxon>
        <taxon>Tissierellales</taxon>
        <taxon>Peptoniphilaceae</taxon>
        <taxon>Helcococcus</taxon>
    </lineage>
</organism>